<feature type="compositionally biased region" description="Basic residues" evidence="4">
    <location>
        <begin position="1441"/>
        <end position="1460"/>
    </location>
</feature>
<feature type="compositionally biased region" description="Basic residues" evidence="4">
    <location>
        <begin position="1350"/>
        <end position="1373"/>
    </location>
</feature>
<proteinExistence type="predicted"/>
<evidence type="ECO:0000313" key="7">
    <source>
        <dbReference type="Proteomes" id="UP000076842"/>
    </source>
</evidence>
<dbReference type="InterPro" id="IPR027417">
    <property type="entry name" value="P-loop_NTPase"/>
</dbReference>
<dbReference type="CDD" id="cd18793">
    <property type="entry name" value="SF2_C_SNF"/>
    <property type="match status" value="1"/>
</dbReference>
<dbReference type="STRING" id="1353952.A0A165CVD3"/>
<evidence type="ECO:0000256" key="3">
    <source>
        <dbReference type="ARBA" id="ARBA00022840"/>
    </source>
</evidence>
<feature type="region of interest" description="Disordered" evidence="4">
    <location>
        <begin position="964"/>
        <end position="988"/>
    </location>
</feature>
<dbReference type="GO" id="GO:0005634">
    <property type="term" value="C:nucleus"/>
    <property type="evidence" value="ECO:0007669"/>
    <property type="project" value="TreeGrafter"/>
</dbReference>
<keyword evidence="1" id="KW-0547">Nucleotide-binding</keyword>
<dbReference type="InterPro" id="IPR001650">
    <property type="entry name" value="Helicase_C-like"/>
</dbReference>
<dbReference type="InterPro" id="IPR049730">
    <property type="entry name" value="SNF2/RAD54-like_C"/>
</dbReference>
<gene>
    <name evidence="6" type="ORF">CALCODRAFT_487895</name>
</gene>
<dbReference type="GO" id="GO:0008094">
    <property type="term" value="F:ATP-dependent activity, acting on DNA"/>
    <property type="evidence" value="ECO:0007669"/>
    <property type="project" value="TreeGrafter"/>
</dbReference>
<protein>
    <submittedName>
        <fullName evidence="6">p-loop containing nucleoside triphosphate hydrolase protein</fullName>
    </submittedName>
</protein>
<feature type="region of interest" description="Disordered" evidence="4">
    <location>
        <begin position="24"/>
        <end position="143"/>
    </location>
</feature>
<feature type="compositionally biased region" description="Acidic residues" evidence="4">
    <location>
        <begin position="83"/>
        <end position="92"/>
    </location>
</feature>
<dbReference type="SUPFAM" id="SSF52540">
    <property type="entry name" value="P-loop containing nucleoside triphosphate hydrolases"/>
    <property type="match status" value="2"/>
</dbReference>
<dbReference type="GO" id="GO:0006281">
    <property type="term" value="P:DNA repair"/>
    <property type="evidence" value="ECO:0007669"/>
    <property type="project" value="TreeGrafter"/>
</dbReference>
<reference evidence="6 7" key="1">
    <citation type="journal article" date="2016" name="Mol. Biol. Evol.">
        <title>Comparative Genomics of Early-Diverging Mushroom-Forming Fungi Provides Insights into the Origins of Lignocellulose Decay Capabilities.</title>
        <authorList>
            <person name="Nagy L.G."/>
            <person name="Riley R."/>
            <person name="Tritt A."/>
            <person name="Adam C."/>
            <person name="Daum C."/>
            <person name="Floudas D."/>
            <person name="Sun H."/>
            <person name="Yadav J.S."/>
            <person name="Pangilinan J."/>
            <person name="Larsson K.H."/>
            <person name="Matsuura K."/>
            <person name="Barry K."/>
            <person name="Labutti K."/>
            <person name="Kuo R."/>
            <person name="Ohm R.A."/>
            <person name="Bhattacharya S.S."/>
            <person name="Shirouzu T."/>
            <person name="Yoshinaga Y."/>
            <person name="Martin F.M."/>
            <person name="Grigoriev I.V."/>
            <person name="Hibbett D.S."/>
        </authorList>
    </citation>
    <scope>NUCLEOTIDE SEQUENCE [LARGE SCALE GENOMIC DNA]</scope>
    <source>
        <strain evidence="6 7">HHB12733</strain>
    </source>
</reference>
<dbReference type="InterPro" id="IPR050628">
    <property type="entry name" value="SNF2_RAD54_helicase_TF"/>
</dbReference>
<dbReference type="GO" id="GO:0016787">
    <property type="term" value="F:hydrolase activity"/>
    <property type="evidence" value="ECO:0007669"/>
    <property type="project" value="UniProtKB-KW"/>
</dbReference>
<feature type="compositionally biased region" description="Basic and acidic residues" evidence="4">
    <location>
        <begin position="93"/>
        <end position="105"/>
    </location>
</feature>
<feature type="compositionally biased region" description="Low complexity" evidence="4">
    <location>
        <begin position="1473"/>
        <end position="1492"/>
    </location>
</feature>
<feature type="region of interest" description="Disordered" evidence="4">
    <location>
        <begin position="1280"/>
        <end position="1500"/>
    </location>
</feature>
<dbReference type="PROSITE" id="PS51194">
    <property type="entry name" value="HELICASE_CTER"/>
    <property type="match status" value="1"/>
</dbReference>
<feature type="compositionally biased region" description="Acidic residues" evidence="4">
    <location>
        <begin position="59"/>
        <end position="72"/>
    </location>
</feature>
<feature type="compositionally biased region" description="Basic and acidic residues" evidence="4">
    <location>
        <begin position="73"/>
        <end position="82"/>
    </location>
</feature>
<name>A0A165CVD3_9BASI</name>
<evidence type="ECO:0000256" key="4">
    <source>
        <dbReference type="SAM" id="MobiDB-lite"/>
    </source>
</evidence>
<organism evidence="6 7">
    <name type="scientific">Calocera cornea HHB12733</name>
    <dbReference type="NCBI Taxonomy" id="1353952"/>
    <lineage>
        <taxon>Eukaryota</taxon>
        <taxon>Fungi</taxon>
        <taxon>Dikarya</taxon>
        <taxon>Basidiomycota</taxon>
        <taxon>Agaricomycotina</taxon>
        <taxon>Dacrymycetes</taxon>
        <taxon>Dacrymycetales</taxon>
        <taxon>Dacrymycetaceae</taxon>
        <taxon>Calocera</taxon>
    </lineage>
</organism>
<dbReference type="Pfam" id="PF00271">
    <property type="entry name" value="Helicase_C"/>
    <property type="match status" value="1"/>
</dbReference>
<dbReference type="EMBL" id="KV424106">
    <property type="protein sequence ID" value="KZT51462.1"/>
    <property type="molecule type" value="Genomic_DNA"/>
</dbReference>
<feature type="compositionally biased region" description="Basic and acidic residues" evidence="4">
    <location>
        <begin position="1280"/>
        <end position="1321"/>
    </location>
</feature>
<dbReference type="Gene3D" id="3.40.50.300">
    <property type="entry name" value="P-loop containing nucleotide triphosphate hydrolases"/>
    <property type="match status" value="2"/>
</dbReference>
<keyword evidence="7" id="KW-1185">Reference proteome</keyword>
<evidence type="ECO:0000259" key="5">
    <source>
        <dbReference type="PROSITE" id="PS51194"/>
    </source>
</evidence>
<evidence type="ECO:0000313" key="6">
    <source>
        <dbReference type="EMBL" id="KZT51462.1"/>
    </source>
</evidence>
<dbReference type="Proteomes" id="UP000076842">
    <property type="component" value="Unassembled WGS sequence"/>
</dbReference>
<dbReference type="PANTHER" id="PTHR45626:SF22">
    <property type="entry name" value="DNA REPAIR PROTEIN RAD5"/>
    <property type="match status" value="1"/>
</dbReference>
<keyword evidence="3" id="KW-0067">ATP-binding</keyword>
<dbReference type="OrthoDB" id="3270319at2759"/>
<evidence type="ECO:0000256" key="2">
    <source>
        <dbReference type="ARBA" id="ARBA00022801"/>
    </source>
</evidence>
<dbReference type="PANTHER" id="PTHR45626">
    <property type="entry name" value="TRANSCRIPTION TERMINATION FACTOR 2-RELATED"/>
    <property type="match status" value="1"/>
</dbReference>
<dbReference type="InParanoid" id="A0A165CVD3"/>
<evidence type="ECO:0000256" key="1">
    <source>
        <dbReference type="ARBA" id="ARBA00022741"/>
    </source>
</evidence>
<sequence length="1500" mass="168986">MPIPDYADLFAQFAVLPLVPSPDDIQFVEENENSPADHDSDAGEDASDAASDATSDAASDAEDDPADQEDAEEAARGGRADSPDEPVPDGDDPPERVAEFAKFDDPTVPSGSDGLPTDPLHAAPPNPPASDRNSPAPVAANAPPDTVFSLGRWQQIFSVLGDPRVQRPTYFSPREYKRVKLFLDQYEACRTAAKRTRFLKFGIGRTKLGLEGYVLWKQWVMHVNHSAITPHIRDVFNHIPSMTPWNVVLKAQGSEKGSRMPRDYHRWFPILARTLIGSEAEGAYTIDKETVDGATTVTVNFANPRLEQLLAWLLHNHWRKHQAAAINQYHKTLAKHDAAQKIWNDYRLMRAEEVESDHGEFLGRVLNASRELVSLARHMPKEHAVSKFAAEVRDDMKLIFEVLQLPPAQRAKYQGERLHPSIRRTLANLTSESDVMALQERHEFHTAKLNAIEAATNMTAEEVELAEEEAEVGGIRAKKLQELFKNWTGALPRQSQLSAKQLTIDLGEPADEAVPGVLKGFRRFLHPDGLLEEDDPTQWEADKDRLIPLAFQHHQLEAVDELTERLIRNESMALFDEVGYGKTMVSMGVITKGIEMHEAFEKRKKFHGRFVNLKNPRTEDGNIPNLPWLIILPPTLIDQVRDEFRRMIGPNELDIFEYQGSLDVHKQFFGPGMAWETSKMPLIRRVILASSAATSLDARALFGNDKTQRPLYKAQPKLPLYDETVKNTIFNQKYLAVIDPAYIARWLGIPSILTLAREQTIAELEKDIARARAHNRWRVKNDLQRMEALEWVPHQQLLEMYRKDYTGRVIRRTIDTKTPEGKPIIDLPPYVTIEMWLNMTKPEEEGMKKIWERTRSGVGNEVLPSLIDNGGPFWNEYRAATSAPHIVTSTDSSIRDDWPESVAAYQQAPPSKLDGLLTTILYYQHVGENAPPLRMIFRDMKEFHEKQPSRLVFFDEPLYIVKPEDPPSKYEEAAEENHPRHEPGGEALAPPLRLVLDRMAQRPPTEPELVSWEELSPATVHALGDEERLAYEDRRARRERLLEREQEIQNIIRSDQMVPYYNYETKEWHYARKDPPARIAVYQHFSSQFHRTTRILNVHGIKTTTMHGKMGMPARRESVQKWRDSTDTVLIMSSVASVGLNMSEGKVMIILDPMWSAQSLRQTIGRFWRRPQKLIVHVVHLLLRGTIEPVMHRGSRGRARLLQTFLGTEALIDHAQGRHLKARMRLDKRLVRHARKGGMAPRGATYEADMLVPVQDALVDLEAMDPDEVLAREAQRRAAEKVAQDAEKERKRAEAKKKADERKQRKLEREQNKELNKEKRAEKKKQREAKKQGKNAVDQIHAAQTDKTTGKKGGKKSGTKKAGKAPAKAKGKAPAKTAGKPAAKKAGKRGAGTSDPLNADDPPEALTVEGRQDVDHEPASPNQDAEIEPQAELEPAPVTGKKGKRKNAGGKSNASRKKSKPNTAAEEIREGQAGSSTGPGTAARAGRGAVGAREMRNLLG</sequence>
<feature type="compositionally biased region" description="Low complexity" evidence="4">
    <location>
        <begin position="48"/>
        <end position="58"/>
    </location>
</feature>
<dbReference type="GO" id="GO:0005524">
    <property type="term" value="F:ATP binding"/>
    <property type="evidence" value="ECO:0007669"/>
    <property type="project" value="UniProtKB-KW"/>
</dbReference>
<feature type="compositionally biased region" description="Basic and acidic residues" evidence="4">
    <location>
        <begin position="964"/>
        <end position="984"/>
    </location>
</feature>
<accession>A0A165CVD3</accession>
<feature type="domain" description="Helicase C-terminal" evidence="5">
    <location>
        <begin position="1056"/>
        <end position="1226"/>
    </location>
</feature>
<keyword evidence="2 6" id="KW-0378">Hydrolase</keyword>
<dbReference type="SMART" id="SM00490">
    <property type="entry name" value="HELICc"/>
    <property type="match status" value="1"/>
</dbReference>